<dbReference type="SUPFAM" id="SSF49879">
    <property type="entry name" value="SMAD/FHA domain"/>
    <property type="match status" value="1"/>
</dbReference>
<dbReference type="EMBL" id="CAEZSZ010000119">
    <property type="protein sequence ID" value="CAB4560258.1"/>
    <property type="molecule type" value="Genomic_DNA"/>
</dbReference>
<dbReference type="SMART" id="SM00240">
    <property type="entry name" value="FHA"/>
    <property type="match status" value="1"/>
</dbReference>
<protein>
    <submittedName>
        <fullName evidence="3">Unannotated protein</fullName>
    </submittedName>
</protein>
<dbReference type="PANTHER" id="PTHR23308">
    <property type="entry name" value="NUCLEAR INHIBITOR OF PROTEIN PHOSPHATASE-1"/>
    <property type="match status" value="1"/>
</dbReference>
<evidence type="ECO:0000256" key="1">
    <source>
        <dbReference type="SAM" id="Phobius"/>
    </source>
</evidence>
<evidence type="ECO:0000313" key="3">
    <source>
        <dbReference type="EMBL" id="CAB4560258.1"/>
    </source>
</evidence>
<evidence type="ECO:0000259" key="2">
    <source>
        <dbReference type="PROSITE" id="PS50006"/>
    </source>
</evidence>
<dbReference type="InterPro" id="IPR032030">
    <property type="entry name" value="YscD_cytoplasmic_dom"/>
</dbReference>
<keyword evidence="1" id="KW-0812">Transmembrane</keyword>
<feature type="domain" description="FHA" evidence="2">
    <location>
        <begin position="103"/>
        <end position="152"/>
    </location>
</feature>
<keyword evidence="1" id="KW-1133">Transmembrane helix</keyword>
<reference evidence="3" key="1">
    <citation type="submission" date="2020-05" db="EMBL/GenBank/DDBJ databases">
        <authorList>
            <person name="Chiriac C."/>
            <person name="Salcher M."/>
            <person name="Ghai R."/>
            <person name="Kavagutti S V."/>
        </authorList>
    </citation>
    <scope>NUCLEOTIDE SEQUENCE</scope>
</reference>
<dbReference type="Pfam" id="PF16697">
    <property type="entry name" value="Yop-YscD_cpl"/>
    <property type="match status" value="1"/>
</dbReference>
<sequence>MSELALFIVRVGFLAVLWIFIFSIISVIRADLFGQKVVRRVTTANAPKVVSSPTSASASGNFGSANPATGSLTMDANGINATKLSIIEGDRAGQSISLDKRELTIGRSEDSDLVIDDEFASTNHAKLILTNNDWLIQDLNSTNGTFLDGARVGTPAVLRLNTPVRIGKTVFELRA</sequence>
<feature type="transmembrane region" description="Helical" evidence="1">
    <location>
        <begin position="6"/>
        <end position="30"/>
    </location>
</feature>
<keyword evidence="1" id="KW-0472">Membrane</keyword>
<dbReference type="InterPro" id="IPR008984">
    <property type="entry name" value="SMAD_FHA_dom_sf"/>
</dbReference>
<proteinExistence type="predicted"/>
<dbReference type="InterPro" id="IPR050923">
    <property type="entry name" value="Cell_Proc_Reg/RNA_Proc"/>
</dbReference>
<accession>A0A6J6DFW5</accession>
<dbReference type="InterPro" id="IPR000253">
    <property type="entry name" value="FHA_dom"/>
</dbReference>
<gene>
    <name evidence="3" type="ORF">UFOPK1561_00857</name>
</gene>
<dbReference type="AlphaFoldDB" id="A0A6J6DFW5"/>
<name>A0A6J6DFW5_9ZZZZ</name>
<organism evidence="3">
    <name type="scientific">freshwater metagenome</name>
    <dbReference type="NCBI Taxonomy" id="449393"/>
    <lineage>
        <taxon>unclassified sequences</taxon>
        <taxon>metagenomes</taxon>
        <taxon>ecological metagenomes</taxon>
    </lineage>
</organism>
<dbReference type="Gene3D" id="2.60.200.20">
    <property type="match status" value="1"/>
</dbReference>
<dbReference type="PROSITE" id="PS50006">
    <property type="entry name" value="FHA_DOMAIN"/>
    <property type="match status" value="1"/>
</dbReference>